<protein>
    <submittedName>
        <fullName evidence="12">Zinc finger protein</fullName>
    </submittedName>
</protein>
<dbReference type="WBParaSite" id="HNAJ_0000250001-mRNA-1">
    <property type="protein sequence ID" value="HNAJ_0000250001-mRNA-1"/>
    <property type="gene ID" value="HNAJ_0000250001"/>
</dbReference>
<dbReference type="STRING" id="102285.A0A0R3T612"/>
<evidence type="ECO:0000256" key="6">
    <source>
        <dbReference type="ARBA" id="ARBA00023242"/>
    </source>
</evidence>
<dbReference type="GO" id="GO:0000981">
    <property type="term" value="F:DNA-binding transcription factor activity, RNA polymerase II-specific"/>
    <property type="evidence" value="ECO:0007669"/>
    <property type="project" value="TreeGrafter"/>
</dbReference>
<feature type="domain" description="C2H2-type" evidence="9">
    <location>
        <begin position="342"/>
        <end position="369"/>
    </location>
</feature>
<keyword evidence="6" id="KW-0539">Nucleus</keyword>
<feature type="domain" description="C2H2-type" evidence="9">
    <location>
        <begin position="973"/>
        <end position="1000"/>
    </location>
</feature>
<feature type="domain" description="C2H2-type" evidence="9">
    <location>
        <begin position="1255"/>
        <end position="1278"/>
    </location>
</feature>
<keyword evidence="5" id="KW-0862">Zinc</keyword>
<evidence type="ECO:0000256" key="5">
    <source>
        <dbReference type="ARBA" id="ARBA00022833"/>
    </source>
</evidence>
<keyword evidence="2" id="KW-0479">Metal-binding</keyword>
<proteinExistence type="predicted"/>
<evidence type="ECO:0000256" key="2">
    <source>
        <dbReference type="ARBA" id="ARBA00022723"/>
    </source>
</evidence>
<dbReference type="SUPFAM" id="SSF57667">
    <property type="entry name" value="beta-beta-alpha zinc fingers"/>
    <property type="match status" value="5"/>
</dbReference>
<feature type="region of interest" description="Disordered" evidence="8">
    <location>
        <begin position="236"/>
        <end position="262"/>
    </location>
</feature>
<evidence type="ECO:0000256" key="1">
    <source>
        <dbReference type="ARBA" id="ARBA00004123"/>
    </source>
</evidence>
<dbReference type="PANTHER" id="PTHR24394:SF29">
    <property type="entry name" value="MYONEURIN"/>
    <property type="match status" value="1"/>
</dbReference>
<feature type="region of interest" description="Disordered" evidence="8">
    <location>
        <begin position="855"/>
        <end position="874"/>
    </location>
</feature>
<dbReference type="FunFam" id="3.30.160.60:FF:000303">
    <property type="entry name" value="Zinc finger protein 41"/>
    <property type="match status" value="1"/>
</dbReference>
<feature type="domain" description="C2H2-type" evidence="9">
    <location>
        <begin position="1027"/>
        <end position="1054"/>
    </location>
</feature>
<dbReference type="PROSITE" id="PS00028">
    <property type="entry name" value="ZINC_FINGER_C2H2_1"/>
    <property type="match status" value="13"/>
</dbReference>
<gene>
    <name evidence="10" type="ORF">HNAJ_LOCUS2499</name>
</gene>
<dbReference type="Pfam" id="PF12874">
    <property type="entry name" value="zf-met"/>
    <property type="match status" value="2"/>
</dbReference>
<name>A0A0R3T612_RODNA</name>
<feature type="domain" description="C2H2-type" evidence="9">
    <location>
        <begin position="155"/>
        <end position="182"/>
    </location>
</feature>
<evidence type="ECO:0000256" key="8">
    <source>
        <dbReference type="SAM" id="MobiDB-lite"/>
    </source>
</evidence>
<dbReference type="GO" id="GO:0008270">
    <property type="term" value="F:zinc ion binding"/>
    <property type="evidence" value="ECO:0007669"/>
    <property type="project" value="UniProtKB-KW"/>
</dbReference>
<dbReference type="GO" id="GO:0005634">
    <property type="term" value="C:nucleus"/>
    <property type="evidence" value="ECO:0007669"/>
    <property type="project" value="UniProtKB-SubCell"/>
</dbReference>
<dbReference type="SMART" id="SM00355">
    <property type="entry name" value="ZnF_C2H2"/>
    <property type="match status" value="18"/>
</dbReference>
<dbReference type="EMBL" id="UZAE01001229">
    <property type="protein sequence ID" value="VDN98358.1"/>
    <property type="molecule type" value="Genomic_DNA"/>
</dbReference>
<keyword evidence="4 7" id="KW-0863">Zinc-finger</keyword>
<reference evidence="10 11" key="2">
    <citation type="submission" date="2018-11" db="EMBL/GenBank/DDBJ databases">
        <authorList>
            <consortium name="Pathogen Informatics"/>
        </authorList>
    </citation>
    <scope>NUCLEOTIDE SEQUENCE [LARGE SCALE GENOMIC DNA]</scope>
</reference>
<evidence type="ECO:0000313" key="10">
    <source>
        <dbReference type="EMBL" id="VDN98358.1"/>
    </source>
</evidence>
<dbReference type="FunFam" id="3.30.160.60:FF:000446">
    <property type="entry name" value="Zinc finger protein"/>
    <property type="match status" value="1"/>
</dbReference>
<feature type="domain" description="C2H2-type" evidence="9">
    <location>
        <begin position="1189"/>
        <end position="1216"/>
    </location>
</feature>
<evidence type="ECO:0000313" key="11">
    <source>
        <dbReference type="Proteomes" id="UP000278807"/>
    </source>
</evidence>
<evidence type="ECO:0000256" key="7">
    <source>
        <dbReference type="PROSITE-ProRule" id="PRU00042"/>
    </source>
</evidence>
<dbReference type="OrthoDB" id="9439254at2759"/>
<feature type="domain" description="C2H2-type" evidence="9">
    <location>
        <begin position="314"/>
        <end position="341"/>
    </location>
</feature>
<dbReference type="Gene3D" id="3.30.160.60">
    <property type="entry name" value="Classic Zinc Finger"/>
    <property type="match status" value="8"/>
</dbReference>
<keyword evidence="11" id="KW-1185">Reference proteome</keyword>
<accession>A0A0R3T612</accession>
<keyword evidence="3" id="KW-0677">Repeat</keyword>
<evidence type="ECO:0000259" key="9">
    <source>
        <dbReference type="PROSITE" id="PS50157"/>
    </source>
</evidence>
<feature type="compositionally biased region" description="Pro residues" evidence="8">
    <location>
        <begin position="857"/>
        <end position="868"/>
    </location>
</feature>
<dbReference type="Proteomes" id="UP000278807">
    <property type="component" value="Unassembled WGS sequence"/>
</dbReference>
<feature type="domain" description="C2H2-type" evidence="9">
    <location>
        <begin position="370"/>
        <end position="402"/>
    </location>
</feature>
<dbReference type="InterPro" id="IPR036236">
    <property type="entry name" value="Znf_C2H2_sf"/>
</dbReference>
<dbReference type="InterPro" id="IPR013087">
    <property type="entry name" value="Znf_C2H2_type"/>
</dbReference>
<evidence type="ECO:0000256" key="3">
    <source>
        <dbReference type="ARBA" id="ARBA00022737"/>
    </source>
</evidence>
<evidence type="ECO:0000256" key="4">
    <source>
        <dbReference type="ARBA" id="ARBA00022771"/>
    </source>
</evidence>
<dbReference type="GO" id="GO:1990837">
    <property type="term" value="F:sequence-specific double-stranded DNA binding"/>
    <property type="evidence" value="ECO:0007669"/>
    <property type="project" value="UniProtKB-ARBA"/>
</dbReference>
<feature type="domain" description="C2H2-type" evidence="9">
    <location>
        <begin position="213"/>
        <end position="241"/>
    </location>
</feature>
<reference evidence="12" key="1">
    <citation type="submission" date="2017-02" db="UniProtKB">
        <authorList>
            <consortium name="WormBaseParasite"/>
        </authorList>
    </citation>
    <scope>IDENTIFICATION</scope>
</reference>
<dbReference type="PROSITE" id="PS50157">
    <property type="entry name" value="ZINC_FINGER_C2H2_2"/>
    <property type="match status" value="11"/>
</dbReference>
<dbReference type="PANTHER" id="PTHR24394">
    <property type="entry name" value="ZINC FINGER PROTEIN"/>
    <property type="match status" value="1"/>
</dbReference>
<evidence type="ECO:0000313" key="12">
    <source>
        <dbReference type="WBParaSite" id="HNAJ_0000250001-mRNA-1"/>
    </source>
</evidence>
<comment type="subcellular location">
    <subcellularLocation>
        <location evidence="1">Nucleus</location>
    </subcellularLocation>
</comment>
<dbReference type="FunFam" id="3.30.160.60:FF:000110">
    <property type="entry name" value="Zinc finger protein-like"/>
    <property type="match status" value="1"/>
</dbReference>
<dbReference type="Pfam" id="PF00096">
    <property type="entry name" value="zf-C2H2"/>
    <property type="match status" value="3"/>
</dbReference>
<feature type="domain" description="C2H2-type" evidence="9">
    <location>
        <begin position="1221"/>
        <end position="1250"/>
    </location>
</feature>
<sequence length="1289" mass="146421">MHSNSPNFDPHPENTHISIPEVPPEDAFSYSLETFGSHNEPIGYTCNAVGNFKQNEYQTYRIIDPDSCQVLKEIVYIHSTPQEAHSTCVPKESWLTDNLYGISNSQQGIQNASTAEYIPTHDFHCSNCDEIFGCECQLYLHRLLHHSPLSKLEVLKCEICGKKCSRVSAFKSHLSLHILRNDQTCPRCQAKLPNSFTQDDANNKVLPISRNQYRCKLCGTVNSSLTQLRIHYKRNHPKREPCTTGTQQQNEQKEPSHSASNRRISKDKAFDFIKEIASLSKYEKHKTSSCNLISDLDLSEYVRKVAVTKKRHSFLCTLCGKKFPSTTRAKYHVFSHLGVKPFCCPHCSKRFTQKSAMETHMKIHDAPKSCTCPYCEKSFNFKQNLDFHVAKYHTVVSTVERPLQTKRDLSTIRSFIISYKDLSKSLLSMFNLFLSFYPIFTGRRLPCRYCFMTFSSISVRADHEVTVHFKRSRYPKRPLRISAVYNRHREKFNHISKLLSPSQSFSHCPWCSLPMTSPELHFVSHFLADAFICGKCDRRFVVGFLCLLHLRKKHLKVKSNLRVLVRCDIPPSVQQRIGLMKRTNVEANLITSGPATTFDIINLPEQRQESTFTEQGGQEIVWLTEPQPDISQNAPPLNSVVIISPEVEQIPVSQQPVDQSFVLDQGFQSGDMYLYPQDNLVTYYSEDVGYVDNATSAFDADYQPTLDFIPSSLDFNPEKVTIATDLQLPFQSLEGGMSDFFGCCQCTARFDCSIALSNHAATHQTPARYYSVCCNCGWCRLDSGESELCQACGHDTFQQMEGLVEGGSLVGFARFYCTHCNVPFTDLVQLESHVAELYTCQPQSIIEEFATVETIQPPSPPRNPPPQTNPVNEIVSHRQPNLPKKQHFQLSEEELDRILQTQPTPECSLSERLLYEAAFERNFRSYPTADKQTTTSSSSSMDRPHVCTICSYRFQRSSDLHRHMLLHTGVRPYACKFCDKRFILPRRLLAHATNHHGSEGAAWATGFLSGRPRSRKMLSTSASPGSLNCHLCGTKLSNAASLHAHMRIHTGTKTYACPYCNECFRTPIQRKRHLKVCQKSQQTDLDTVTATETFDFTPFLLDLQQTSQPSASTSGLKDLLAIDQPSQQKYVRLEPERGTSSSGFVSLWQCRNCQETFNSNKAFTSHQCVILHQFDSGGARGGTVERSPFTCSVCKHQFTRRNDLKRHEQTHETNDLQRRPFCCGVCGARFTQSGSLNIHLQATGHDETSIARRRFRCRLCRSSFFYRSGLIRHSAIAHGVRSNEENTGD</sequence>
<organism evidence="12">
    <name type="scientific">Rodentolepis nana</name>
    <name type="common">Dwarf tapeworm</name>
    <name type="synonym">Hymenolepis nana</name>
    <dbReference type="NCBI Taxonomy" id="102285"/>
    <lineage>
        <taxon>Eukaryota</taxon>
        <taxon>Metazoa</taxon>
        <taxon>Spiralia</taxon>
        <taxon>Lophotrochozoa</taxon>
        <taxon>Platyhelminthes</taxon>
        <taxon>Cestoda</taxon>
        <taxon>Eucestoda</taxon>
        <taxon>Cyclophyllidea</taxon>
        <taxon>Hymenolepididae</taxon>
        <taxon>Rodentolepis</taxon>
    </lineage>
</organism>
<feature type="domain" description="C2H2-type" evidence="9">
    <location>
        <begin position="945"/>
        <end position="972"/>
    </location>
</feature>
<feature type="region of interest" description="Disordered" evidence="8">
    <location>
        <begin position="1"/>
        <end position="23"/>
    </location>
</feature>